<comment type="caution">
    <text evidence="2">The sequence shown here is derived from an EMBL/GenBank/DDBJ whole genome shotgun (WGS) entry which is preliminary data.</text>
</comment>
<reference evidence="2 3" key="1">
    <citation type="journal article" date="2019" name="Int. J. Syst. Evol. Microbiol.">
        <title>The Global Catalogue of Microorganisms (GCM) 10K type strain sequencing project: providing services to taxonomists for standard genome sequencing and annotation.</title>
        <authorList>
            <consortium name="The Broad Institute Genomics Platform"/>
            <consortium name="The Broad Institute Genome Sequencing Center for Infectious Disease"/>
            <person name="Wu L."/>
            <person name="Ma J."/>
        </authorList>
    </citation>
    <scope>NUCLEOTIDE SEQUENCE [LARGE SCALE GENOMIC DNA]</scope>
    <source>
        <strain evidence="2 3">JCM 17504</strain>
    </source>
</reference>
<proteinExistence type="predicted"/>
<dbReference type="AlphaFoldDB" id="A0AAV3ULG2"/>
<evidence type="ECO:0000313" key="3">
    <source>
        <dbReference type="Proteomes" id="UP001501729"/>
    </source>
</evidence>
<dbReference type="GeneID" id="68614347"/>
<evidence type="ECO:0000256" key="1">
    <source>
        <dbReference type="SAM" id="MobiDB-lite"/>
    </source>
</evidence>
<accession>A0AAV3ULG2</accession>
<dbReference type="Proteomes" id="UP001501729">
    <property type="component" value="Unassembled WGS sequence"/>
</dbReference>
<evidence type="ECO:0000313" key="2">
    <source>
        <dbReference type="EMBL" id="GAA5056706.1"/>
    </source>
</evidence>
<dbReference type="RefSeq" id="WP_227774087.1">
    <property type="nucleotide sequence ID" value="NZ_BAABKX010000015.1"/>
</dbReference>
<sequence>MQKQEINTGCTDAPNGVTPRPTDDTAVIGGGSAELSEGEEHRITHLLSWKPTPTDFLTVGGNEIQDAVPEEAKEGV</sequence>
<keyword evidence="3" id="KW-1185">Reference proteome</keyword>
<feature type="region of interest" description="Disordered" evidence="1">
    <location>
        <begin position="1"/>
        <end position="23"/>
    </location>
</feature>
<feature type="compositionally biased region" description="Polar residues" evidence="1">
    <location>
        <begin position="1"/>
        <end position="10"/>
    </location>
</feature>
<gene>
    <name evidence="2" type="ORF">GCM10025751_37890</name>
</gene>
<protein>
    <submittedName>
        <fullName evidence="2">Uncharacterized protein</fullName>
    </submittedName>
</protein>
<dbReference type="EMBL" id="BAABKX010000015">
    <property type="protein sequence ID" value="GAA5056706.1"/>
    <property type="molecule type" value="Genomic_DNA"/>
</dbReference>
<organism evidence="2 3">
    <name type="scientific">Haladaptatus pallidirubidus</name>
    <dbReference type="NCBI Taxonomy" id="1008152"/>
    <lineage>
        <taxon>Archaea</taxon>
        <taxon>Methanobacteriati</taxon>
        <taxon>Methanobacteriota</taxon>
        <taxon>Stenosarchaea group</taxon>
        <taxon>Halobacteria</taxon>
        <taxon>Halobacteriales</taxon>
        <taxon>Haladaptataceae</taxon>
        <taxon>Haladaptatus</taxon>
    </lineage>
</organism>
<name>A0AAV3ULG2_9EURY</name>